<evidence type="ECO:0000256" key="5">
    <source>
        <dbReference type="ARBA" id="ARBA00022691"/>
    </source>
</evidence>
<keyword evidence="5" id="KW-0949">S-adenosyl-L-methionine</keyword>
<feature type="domain" description="DNA methylase N-4/N-6" evidence="7">
    <location>
        <begin position="180"/>
        <end position="539"/>
    </location>
</feature>
<evidence type="ECO:0000256" key="4">
    <source>
        <dbReference type="ARBA" id="ARBA00022679"/>
    </source>
</evidence>
<dbReference type="Gene3D" id="3.40.50.150">
    <property type="entry name" value="Vaccinia Virus protein VP39"/>
    <property type="match status" value="1"/>
</dbReference>
<sequence length="698" mass="79287">MIQKDEAIKKGIKIIDSKETHNPLFENLKANFPQTIKDNQVDLKAIATLLGLDTKANIQGYELTFTGKALANALYSTPSQKTLKLEETFTYHNLESCKHSKESKNAENKKDSNAEAVEMRNCGFQGMSEGVALEGNDRVNDTESAISHSNATQDNAQNFIIKGDNLDVLKILKSAYSEKIKMIYIDPPYNTKNDNFIYPDNFRKDYKAILQEVGLLEIDDEGNEVESETLQFFKNIQSTRTHSGWLSFMLPRLKLARDLLREDGVIFISIDDNEQANLKLLCDEIFGEENFVACMVVESAPAGTQSSNFMAQQHSYCLVYGKSLTENTLTKIMLSKSELEKKYIEQDEFGSFYIERLWKRGIGGRKEDVPSLHFPVYFDENKNEIYIDEEGKGLKNLIKIIPYQVAGVLGRWTWSKDKMKAERHKLIVKKVNGEYKLHKKQYKEDETGKLPNSIIKSELARTELGSLELKDIMGEKIFDYPKSVKFIQFLLNFSTSDSDIILDFFAGSGTTAQAVMELNAQDKGNRKFILVQIDEEIIESKSKTAYDFCKNELGSKKPVISDITIERVKRASAKIANANPDFTICFSVLSLSDKSELITDKQGTLGLLSNAELSPFDKALNLSLQSGKTLDKPLKPIFENKLYACEDCLYLVACDKEVLEFLRKTQNEYIFIDGFEDLSLEYFLNLDSSLSDRLRIVY</sequence>
<evidence type="ECO:0000256" key="2">
    <source>
        <dbReference type="ARBA" id="ARBA00011900"/>
    </source>
</evidence>
<name>A0ABT0TTE6_9HELI</name>
<gene>
    <name evidence="8" type="ORF">NCR95_03205</name>
</gene>
<organism evidence="8 9">
    <name type="scientific">Helicobacter colisuis</name>
    <dbReference type="NCBI Taxonomy" id="2949739"/>
    <lineage>
        <taxon>Bacteria</taxon>
        <taxon>Pseudomonadati</taxon>
        <taxon>Campylobacterota</taxon>
        <taxon>Epsilonproteobacteria</taxon>
        <taxon>Campylobacterales</taxon>
        <taxon>Helicobacteraceae</taxon>
        <taxon>Helicobacter</taxon>
    </lineage>
</organism>
<dbReference type="EC" id="2.1.1.72" evidence="2"/>
<protein>
    <recommendedName>
        <fullName evidence="2">site-specific DNA-methyltransferase (adenine-specific)</fullName>
        <ecNumber evidence="2">2.1.1.72</ecNumber>
    </recommendedName>
</protein>
<dbReference type="EMBL" id="JAMOKX010000002">
    <property type="protein sequence ID" value="MCL9819183.1"/>
    <property type="molecule type" value="Genomic_DNA"/>
</dbReference>
<dbReference type="PRINTS" id="PR00506">
    <property type="entry name" value="D21N6MTFRASE"/>
</dbReference>
<evidence type="ECO:0000256" key="3">
    <source>
        <dbReference type="ARBA" id="ARBA00022603"/>
    </source>
</evidence>
<accession>A0ABT0TTE6</accession>
<dbReference type="InterPro" id="IPR029063">
    <property type="entry name" value="SAM-dependent_MTases_sf"/>
</dbReference>
<dbReference type="Pfam" id="PF01555">
    <property type="entry name" value="N6_N4_Mtase"/>
    <property type="match status" value="1"/>
</dbReference>
<dbReference type="InterPro" id="IPR002941">
    <property type="entry name" value="DNA_methylase_N4/N6"/>
</dbReference>
<reference evidence="8" key="1">
    <citation type="submission" date="2022-06" db="EMBL/GenBank/DDBJ databases">
        <title>Helicobacter colisuis sp. nov.</title>
        <authorList>
            <person name="Papic B."/>
            <person name="Gruntar I."/>
        </authorList>
    </citation>
    <scope>NUCLEOTIDE SEQUENCE</scope>
    <source>
        <strain evidence="8">11154-15</strain>
    </source>
</reference>
<keyword evidence="4" id="KW-0808">Transferase</keyword>
<evidence type="ECO:0000259" key="7">
    <source>
        <dbReference type="Pfam" id="PF01555"/>
    </source>
</evidence>
<evidence type="ECO:0000256" key="6">
    <source>
        <dbReference type="ARBA" id="ARBA00047942"/>
    </source>
</evidence>
<evidence type="ECO:0000313" key="8">
    <source>
        <dbReference type="EMBL" id="MCL9819183.1"/>
    </source>
</evidence>
<dbReference type="PROSITE" id="PS00092">
    <property type="entry name" value="N6_MTASE"/>
    <property type="match status" value="1"/>
</dbReference>
<evidence type="ECO:0000256" key="1">
    <source>
        <dbReference type="ARBA" id="ARBA00006594"/>
    </source>
</evidence>
<proteinExistence type="inferred from homology"/>
<dbReference type="InterPro" id="IPR002052">
    <property type="entry name" value="DNA_methylase_N6_adenine_CS"/>
</dbReference>
<evidence type="ECO:0000313" key="9">
    <source>
        <dbReference type="Proteomes" id="UP001057522"/>
    </source>
</evidence>
<keyword evidence="3" id="KW-0489">Methyltransferase</keyword>
<dbReference type="Proteomes" id="UP001057522">
    <property type="component" value="Unassembled WGS sequence"/>
</dbReference>
<comment type="similarity">
    <text evidence="1">Belongs to the N(4)/N(6)-methyltransferase family.</text>
</comment>
<dbReference type="InterPro" id="IPR002295">
    <property type="entry name" value="N4/N6-MTase_EcoPI_Mod-like"/>
</dbReference>
<dbReference type="SUPFAM" id="SSF53335">
    <property type="entry name" value="S-adenosyl-L-methionine-dependent methyltransferases"/>
    <property type="match status" value="1"/>
</dbReference>
<comment type="catalytic activity">
    <reaction evidence="6">
        <text>a 2'-deoxyadenosine in DNA + S-adenosyl-L-methionine = an N(6)-methyl-2'-deoxyadenosine in DNA + S-adenosyl-L-homocysteine + H(+)</text>
        <dbReference type="Rhea" id="RHEA:15197"/>
        <dbReference type="Rhea" id="RHEA-COMP:12418"/>
        <dbReference type="Rhea" id="RHEA-COMP:12419"/>
        <dbReference type="ChEBI" id="CHEBI:15378"/>
        <dbReference type="ChEBI" id="CHEBI:57856"/>
        <dbReference type="ChEBI" id="CHEBI:59789"/>
        <dbReference type="ChEBI" id="CHEBI:90615"/>
        <dbReference type="ChEBI" id="CHEBI:90616"/>
        <dbReference type="EC" id="2.1.1.72"/>
    </reaction>
</comment>
<dbReference type="PIRSF" id="PIRSF015855">
    <property type="entry name" value="TypeIII_Mtase_mKpnI"/>
    <property type="match status" value="1"/>
</dbReference>
<comment type="caution">
    <text evidence="8">The sequence shown here is derived from an EMBL/GenBank/DDBJ whole genome shotgun (WGS) entry which is preliminary data.</text>
</comment>
<dbReference type="RefSeq" id="WP_250603804.1">
    <property type="nucleotide sequence ID" value="NZ_JAMOKX010000002.1"/>
</dbReference>
<keyword evidence="9" id="KW-1185">Reference proteome</keyword>